<name>A0A4R8ZJ77_9MICO</name>
<organism evidence="1 2">
    <name type="scientific">Cryobacterium lyxosi</name>
    <dbReference type="NCBI Taxonomy" id="1259228"/>
    <lineage>
        <taxon>Bacteria</taxon>
        <taxon>Bacillati</taxon>
        <taxon>Actinomycetota</taxon>
        <taxon>Actinomycetes</taxon>
        <taxon>Micrococcales</taxon>
        <taxon>Microbacteriaceae</taxon>
        <taxon>Cryobacterium</taxon>
    </lineage>
</organism>
<keyword evidence="2" id="KW-1185">Reference proteome</keyword>
<gene>
    <name evidence="1" type="ORF">E3T27_04245</name>
</gene>
<protein>
    <submittedName>
        <fullName evidence="1">Uncharacterized protein</fullName>
    </submittedName>
</protein>
<accession>A0A4R8ZJ77</accession>
<dbReference type="EMBL" id="SOGT01000005">
    <property type="protein sequence ID" value="TFD27687.1"/>
    <property type="molecule type" value="Genomic_DNA"/>
</dbReference>
<evidence type="ECO:0000313" key="2">
    <source>
        <dbReference type="Proteomes" id="UP000298424"/>
    </source>
</evidence>
<proteinExistence type="predicted"/>
<comment type="caution">
    <text evidence="1">The sequence shown here is derived from an EMBL/GenBank/DDBJ whole genome shotgun (WGS) entry which is preliminary data.</text>
</comment>
<dbReference type="AlphaFoldDB" id="A0A4R8ZJ77"/>
<reference evidence="1 2" key="1">
    <citation type="submission" date="2019-03" db="EMBL/GenBank/DDBJ databases">
        <title>Genomics of glacier-inhabiting Cryobacterium strains.</title>
        <authorList>
            <person name="Liu Q."/>
            <person name="Xin Y.-H."/>
        </authorList>
    </citation>
    <scope>NUCLEOTIDE SEQUENCE [LARGE SCALE GENOMIC DNA]</scope>
    <source>
        <strain evidence="1 2">TMT1-1</strain>
    </source>
</reference>
<sequence length="206" mass="22644">MDDWKRIGTIWSKFWGFLAPARLGLDRRDNSSMGQTLTILLVVEATERADGTRQAATSAVKKIGPFFNSRHWTSPPHFFIEITYVFIEALAQQACIESAIQLRINRMPLKSRRPDTTARLPHHAVHPHQRAARYEPSPVILSPSGCAVHHQGCGRRAGFDGCDASEGFSVDDLAIDHHVAVSLSWPASGASNNGMSGFFYAADVGC</sequence>
<dbReference type="Proteomes" id="UP000298424">
    <property type="component" value="Unassembled WGS sequence"/>
</dbReference>
<dbReference type="RefSeq" id="WP_134571687.1">
    <property type="nucleotide sequence ID" value="NZ_SOGT01000005.1"/>
</dbReference>
<evidence type="ECO:0000313" key="1">
    <source>
        <dbReference type="EMBL" id="TFD27687.1"/>
    </source>
</evidence>